<comment type="caution">
    <text evidence="1">The sequence shown here is derived from an EMBL/GenBank/DDBJ whole genome shotgun (WGS) entry which is preliminary data.</text>
</comment>
<gene>
    <name evidence="1" type="ORF">CCAP1982_LOCUS19699</name>
</gene>
<sequence>MALMALIDVTTPFKLCGSQQTDSIAEEISLDRANINHLDETANSQNQTTKSLPLTHLPKRGIMMKGGEITKSHYNNKKKC</sequence>
<reference evidence="1" key="1">
    <citation type="submission" date="2020-11" db="EMBL/GenBank/DDBJ databases">
        <authorList>
            <person name="Whitehead M."/>
        </authorList>
    </citation>
    <scope>NUCLEOTIDE SEQUENCE</scope>
    <source>
        <strain evidence="1">EGII</strain>
    </source>
</reference>
<dbReference type="Proteomes" id="UP000606786">
    <property type="component" value="Unassembled WGS sequence"/>
</dbReference>
<dbReference type="EMBL" id="CAJHJT010000056">
    <property type="protein sequence ID" value="CAD7011610.1"/>
    <property type="molecule type" value="Genomic_DNA"/>
</dbReference>
<name>A0A811V8F6_CERCA</name>
<keyword evidence="2" id="KW-1185">Reference proteome</keyword>
<protein>
    <submittedName>
        <fullName evidence="1">(Mediterranean fruit fly) hypothetical protein</fullName>
    </submittedName>
</protein>
<dbReference type="AlphaFoldDB" id="A0A811V8F6"/>
<accession>A0A811V8F6</accession>
<evidence type="ECO:0000313" key="1">
    <source>
        <dbReference type="EMBL" id="CAD7011610.1"/>
    </source>
</evidence>
<evidence type="ECO:0000313" key="2">
    <source>
        <dbReference type="Proteomes" id="UP000606786"/>
    </source>
</evidence>
<proteinExistence type="predicted"/>
<organism evidence="1 2">
    <name type="scientific">Ceratitis capitata</name>
    <name type="common">Mediterranean fruit fly</name>
    <name type="synonym">Tephritis capitata</name>
    <dbReference type="NCBI Taxonomy" id="7213"/>
    <lineage>
        <taxon>Eukaryota</taxon>
        <taxon>Metazoa</taxon>
        <taxon>Ecdysozoa</taxon>
        <taxon>Arthropoda</taxon>
        <taxon>Hexapoda</taxon>
        <taxon>Insecta</taxon>
        <taxon>Pterygota</taxon>
        <taxon>Neoptera</taxon>
        <taxon>Endopterygota</taxon>
        <taxon>Diptera</taxon>
        <taxon>Brachycera</taxon>
        <taxon>Muscomorpha</taxon>
        <taxon>Tephritoidea</taxon>
        <taxon>Tephritidae</taxon>
        <taxon>Ceratitis</taxon>
        <taxon>Ceratitis</taxon>
    </lineage>
</organism>